<organism evidence="1 2">
    <name type="scientific">Eleusine coracana subsp. coracana</name>
    <dbReference type="NCBI Taxonomy" id="191504"/>
    <lineage>
        <taxon>Eukaryota</taxon>
        <taxon>Viridiplantae</taxon>
        <taxon>Streptophyta</taxon>
        <taxon>Embryophyta</taxon>
        <taxon>Tracheophyta</taxon>
        <taxon>Spermatophyta</taxon>
        <taxon>Magnoliopsida</taxon>
        <taxon>Liliopsida</taxon>
        <taxon>Poales</taxon>
        <taxon>Poaceae</taxon>
        <taxon>PACMAD clade</taxon>
        <taxon>Chloridoideae</taxon>
        <taxon>Cynodonteae</taxon>
        <taxon>Eleusininae</taxon>
        <taxon>Eleusine</taxon>
    </lineage>
</organism>
<evidence type="ECO:0000313" key="2">
    <source>
        <dbReference type="Proteomes" id="UP001054889"/>
    </source>
</evidence>
<evidence type="ECO:0008006" key="3">
    <source>
        <dbReference type="Google" id="ProtNLM"/>
    </source>
</evidence>
<dbReference type="AlphaFoldDB" id="A0AAV5DDN1"/>
<dbReference type="SUPFAM" id="SSF81383">
    <property type="entry name" value="F-box domain"/>
    <property type="match status" value="1"/>
</dbReference>
<proteinExistence type="predicted"/>
<evidence type="ECO:0000313" key="1">
    <source>
        <dbReference type="EMBL" id="GJN08613.1"/>
    </source>
</evidence>
<reference evidence="1" key="2">
    <citation type="submission" date="2021-12" db="EMBL/GenBank/DDBJ databases">
        <title>Resequencing data analysis of finger millet.</title>
        <authorList>
            <person name="Hatakeyama M."/>
            <person name="Aluri S."/>
            <person name="Balachadran M.T."/>
            <person name="Sivarajan S.R."/>
            <person name="Poveda L."/>
            <person name="Shimizu-Inatsugi R."/>
            <person name="Schlapbach R."/>
            <person name="Sreeman S.M."/>
            <person name="Shimizu K.K."/>
        </authorList>
    </citation>
    <scope>NUCLEOTIDE SEQUENCE</scope>
</reference>
<reference evidence="1" key="1">
    <citation type="journal article" date="2018" name="DNA Res.">
        <title>Multiple hybrid de novo genome assembly of finger millet, an orphan allotetraploid crop.</title>
        <authorList>
            <person name="Hatakeyama M."/>
            <person name="Aluri S."/>
            <person name="Balachadran M.T."/>
            <person name="Sivarajan S.R."/>
            <person name="Patrignani A."/>
            <person name="Gruter S."/>
            <person name="Poveda L."/>
            <person name="Shimizu-Inatsugi R."/>
            <person name="Baeten J."/>
            <person name="Francoijs K.J."/>
            <person name="Nataraja K.N."/>
            <person name="Reddy Y.A.N."/>
            <person name="Phadnis S."/>
            <person name="Ravikumar R.L."/>
            <person name="Schlapbach R."/>
            <person name="Sreeman S.M."/>
            <person name="Shimizu K.K."/>
        </authorList>
    </citation>
    <scope>NUCLEOTIDE SEQUENCE</scope>
</reference>
<dbReference type="PANTHER" id="PTHR34709:SF79">
    <property type="entry name" value="F-BOX DOMAIN-CONTAINING PROTEIN"/>
    <property type="match status" value="1"/>
</dbReference>
<comment type="caution">
    <text evidence="1">The sequence shown here is derived from an EMBL/GenBank/DDBJ whole genome shotgun (WGS) entry which is preliminary data.</text>
</comment>
<name>A0AAV5DDN1_ELECO</name>
<dbReference type="Proteomes" id="UP001054889">
    <property type="component" value="Unassembled WGS sequence"/>
</dbReference>
<dbReference type="InterPro" id="IPR055312">
    <property type="entry name" value="FBL15-like"/>
</dbReference>
<dbReference type="InterPro" id="IPR036047">
    <property type="entry name" value="F-box-like_dom_sf"/>
</dbReference>
<sequence>MDSVGDLDRISGLPDELLHLILTAVGDAVTITRTAVLSRLWRRVWIHAQRLVLMEKKKRINQWLRYVMQCVVKSLNIHLRCKIHRSLNDEPTVEMPGHGKMSSIIMRLYGYRLQLPIAATAKYEALTELTIIMASFDEEELGGVRSLGDFVSSCCPRLRKLEIKYPKGLGQLVLRTEALGELNLYFTKDLRTLEVMAPNLSVLKLVNCFDVSVVKVSANRLEEVGVQQLDAELELDIHADLTSVRCLGPISVYMHGQHYGPDRSGGLWLLENCPGAENVKVSLEHWEASNVTDVELIDLMSSEGAPLTFTNVRRMEVTVRVHQFPEGHLIAKLFLEVGLLMQ</sequence>
<gene>
    <name evidence="1" type="primary">ga26553</name>
    <name evidence="1" type="ORF">PR202_ga26553</name>
</gene>
<accession>A0AAV5DDN1</accession>
<dbReference type="EMBL" id="BQKI01000015">
    <property type="protein sequence ID" value="GJN08613.1"/>
    <property type="molecule type" value="Genomic_DNA"/>
</dbReference>
<protein>
    <recommendedName>
        <fullName evidence="3">F-box domain-containing protein</fullName>
    </recommendedName>
</protein>
<dbReference type="PANTHER" id="PTHR34709">
    <property type="entry name" value="OS10G0396666 PROTEIN"/>
    <property type="match status" value="1"/>
</dbReference>
<keyword evidence="2" id="KW-1185">Reference proteome</keyword>